<accession>A0ABW5VAX4</accession>
<dbReference type="Proteomes" id="UP001597532">
    <property type="component" value="Unassembled WGS sequence"/>
</dbReference>
<reference evidence="5" key="1">
    <citation type="journal article" date="2019" name="Int. J. Syst. Evol. Microbiol.">
        <title>The Global Catalogue of Microorganisms (GCM) 10K type strain sequencing project: providing services to taxonomists for standard genome sequencing and annotation.</title>
        <authorList>
            <consortium name="The Broad Institute Genomics Platform"/>
            <consortium name="The Broad Institute Genome Sequencing Center for Infectious Disease"/>
            <person name="Wu L."/>
            <person name="Ma J."/>
        </authorList>
    </citation>
    <scope>NUCLEOTIDE SEQUENCE [LARGE SCALE GENOMIC DNA]</scope>
    <source>
        <strain evidence="5">KCTC 52924</strain>
    </source>
</reference>
<gene>
    <name evidence="4" type="ORF">ACFS1K_03395</name>
</gene>
<dbReference type="InterPro" id="IPR009057">
    <property type="entry name" value="Homeodomain-like_sf"/>
</dbReference>
<organism evidence="4 5">
    <name type="scientific">Arenibacter antarcticus</name>
    <dbReference type="NCBI Taxonomy" id="2040469"/>
    <lineage>
        <taxon>Bacteria</taxon>
        <taxon>Pseudomonadati</taxon>
        <taxon>Bacteroidota</taxon>
        <taxon>Flavobacteriia</taxon>
        <taxon>Flavobacteriales</taxon>
        <taxon>Flavobacteriaceae</taxon>
        <taxon>Arenibacter</taxon>
    </lineage>
</organism>
<dbReference type="Gene3D" id="1.10.357.10">
    <property type="entry name" value="Tetracycline Repressor, domain 2"/>
    <property type="match status" value="1"/>
</dbReference>
<evidence type="ECO:0000256" key="1">
    <source>
        <dbReference type="ARBA" id="ARBA00023125"/>
    </source>
</evidence>
<dbReference type="SUPFAM" id="SSF46689">
    <property type="entry name" value="Homeodomain-like"/>
    <property type="match status" value="1"/>
</dbReference>
<comment type="caution">
    <text evidence="4">The sequence shown here is derived from an EMBL/GenBank/DDBJ whole genome shotgun (WGS) entry which is preliminary data.</text>
</comment>
<proteinExistence type="predicted"/>
<sequence>MAKKRYQGEINDKERSKKKLINAVGKVLKTKGYIGLSATNIAKAAGLSRRLITIYFDSVDDLVETYVRQKDYWISASGNTVDMIAANKGKDTKYILDYMIQNQLDYFFNNPEMQKLILWEISKKTKIMYEVCEDREHLGSEVFKLTDVELQGKNIDIRAVTALLVAGIYYMVLHAKSTDTTFCEIDINQPEGMERIKNAISLILENAYNN</sequence>
<dbReference type="InterPro" id="IPR001647">
    <property type="entry name" value="HTH_TetR"/>
</dbReference>
<name>A0ABW5VAX4_9FLAO</name>
<dbReference type="Pfam" id="PF00440">
    <property type="entry name" value="TetR_N"/>
    <property type="match status" value="1"/>
</dbReference>
<dbReference type="RefSeq" id="WP_251808799.1">
    <property type="nucleotide sequence ID" value="NZ_CP166679.1"/>
</dbReference>
<keyword evidence="5" id="KW-1185">Reference proteome</keyword>
<feature type="domain" description="HTH tetR-type" evidence="3">
    <location>
        <begin position="14"/>
        <end position="74"/>
    </location>
</feature>
<evidence type="ECO:0000313" key="4">
    <source>
        <dbReference type="EMBL" id="MFD2788802.1"/>
    </source>
</evidence>
<evidence type="ECO:0000313" key="5">
    <source>
        <dbReference type="Proteomes" id="UP001597532"/>
    </source>
</evidence>
<dbReference type="PROSITE" id="PS50977">
    <property type="entry name" value="HTH_TETR_2"/>
    <property type="match status" value="1"/>
</dbReference>
<keyword evidence="1 2" id="KW-0238">DNA-binding</keyword>
<evidence type="ECO:0000256" key="2">
    <source>
        <dbReference type="PROSITE-ProRule" id="PRU00335"/>
    </source>
</evidence>
<protein>
    <submittedName>
        <fullName evidence="4">TetR/AcrR family transcriptional regulator</fullName>
    </submittedName>
</protein>
<evidence type="ECO:0000259" key="3">
    <source>
        <dbReference type="PROSITE" id="PS50977"/>
    </source>
</evidence>
<dbReference type="EMBL" id="JBHUOK010000005">
    <property type="protein sequence ID" value="MFD2788802.1"/>
    <property type="molecule type" value="Genomic_DNA"/>
</dbReference>
<feature type="DNA-binding region" description="H-T-H motif" evidence="2">
    <location>
        <begin position="37"/>
        <end position="56"/>
    </location>
</feature>